<gene>
    <name evidence="2" type="primary">FIP1_1</name>
    <name evidence="2" type="ORF">PGT21_005367</name>
</gene>
<evidence type="ECO:0000256" key="1">
    <source>
        <dbReference type="SAM" id="MobiDB-lite"/>
    </source>
</evidence>
<evidence type="ECO:0000313" key="2">
    <source>
        <dbReference type="EMBL" id="KAA1118774.1"/>
    </source>
</evidence>
<feature type="region of interest" description="Disordered" evidence="1">
    <location>
        <begin position="169"/>
        <end position="233"/>
    </location>
</feature>
<accession>A0A5B0R1H9</accession>
<reference evidence="2 3" key="1">
    <citation type="submission" date="2019-05" db="EMBL/GenBank/DDBJ databases">
        <title>Emergence of the Ug99 lineage of the wheat stem rust pathogen through somatic hybridization.</title>
        <authorList>
            <person name="Li F."/>
            <person name="Upadhyaya N.M."/>
            <person name="Sperschneider J."/>
            <person name="Matny O."/>
            <person name="Nguyen-Phuc H."/>
            <person name="Mago R."/>
            <person name="Raley C."/>
            <person name="Miller M.E."/>
            <person name="Silverstein K.A.T."/>
            <person name="Henningsen E."/>
            <person name="Hirsch C.D."/>
            <person name="Visser B."/>
            <person name="Pretorius Z.A."/>
            <person name="Steffenson B.J."/>
            <person name="Schwessinger B."/>
            <person name="Dodds P.N."/>
            <person name="Figueroa M."/>
        </authorList>
    </citation>
    <scope>NUCLEOTIDE SEQUENCE [LARGE SCALE GENOMIC DNA]</scope>
    <source>
        <strain evidence="2">21-0</strain>
    </source>
</reference>
<evidence type="ECO:0000313" key="3">
    <source>
        <dbReference type="Proteomes" id="UP000324748"/>
    </source>
</evidence>
<sequence length="233" mass="25261">MRAKGARARRPHIGAPSTLYATQSGPLLIIFFLTQPVTLHPERTTPETLSSNPQCSRDNGRSWKTGWWSIGPTSRRTYTRIPTTTEQVHRAFELASNALIPPEPLPIPLPSHPVEPATAPVTQAPPIQATIDKHSQNQSIDIDGTGMVDEEEEVGDEQGLLEDSDEDLDIILEGDTSVAPTAPPSRPSTQPLRFETPCSSSNTINSSNSNSNNNNSSSSKHNNSQLDLGPQLT</sequence>
<dbReference type="EMBL" id="VSWC01000001">
    <property type="protein sequence ID" value="KAA1118774.1"/>
    <property type="molecule type" value="Genomic_DNA"/>
</dbReference>
<comment type="caution">
    <text evidence="2">The sequence shown here is derived from an EMBL/GenBank/DDBJ whole genome shotgun (WGS) entry which is preliminary data.</text>
</comment>
<dbReference type="Proteomes" id="UP000324748">
    <property type="component" value="Unassembled WGS sequence"/>
</dbReference>
<feature type="compositionally biased region" description="Low complexity" evidence="1">
    <location>
        <begin position="199"/>
        <end position="224"/>
    </location>
</feature>
<name>A0A5B0R1H9_PUCGR</name>
<dbReference type="AlphaFoldDB" id="A0A5B0R1H9"/>
<protein>
    <submittedName>
        <fullName evidence="2">Cleavage polyadenylation factor subunit fip1</fullName>
    </submittedName>
</protein>
<organism evidence="2 3">
    <name type="scientific">Puccinia graminis f. sp. tritici</name>
    <dbReference type="NCBI Taxonomy" id="56615"/>
    <lineage>
        <taxon>Eukaryota</taxon>
        <taxon>Fungi</taxon>
        <taxon>Dikarya</taxon>
        <taxon>Basidiomycota</taxon>
        <taxon>Pucciniomycotina</taxon>
        <taxon>Pucciniomycetes</taxon>
        <taxon>Pucciniales</taxon>
        <taxon>Pucciniaceae</taxon>
        <taxon>Puccinia</taxon>
    </lineage>
</organism>
<keyword evidence="3" id="KW-1185">Reference proteome</keyword>
<proteinExistence type="predicted"/>